<protein>
    <submittedName>
        <fullName evidence="1">Uncharacterized protein</fullName>
    </submittedName>
</protein>
<gene>
    <name evidence="1" type="ORF">RYF40_005514</name>
</gene>
<proteinExistence type="predicted"/>
<dbReference type="RefSeq" id="WP_131135761.1">
    <property type="nucleotide sequence ID" value="NZ_CABGIA010000005.1"/>
</dbReference>
<name>A0AAI9E310_KLEOX</name>
<dbReference type="EMBL" id="ABNOCX020000018">
    <property type="protein sequence ID" value="EML7084999.1"/>
    <property type="molecule type" value="Genomic_DNA"/>
</dbReference>
<accession>A0AAI9E310</accession>
<reference evidence="1" key="1">
    <citation type="submission" date="2024-02" db="EMBL/GenBank/DDBJ databases">
        <authorList>
            <consortium name="Clinical and Environmental Microbiology Branch: Whole genome sequencing antimicrobial resistance pathogens in the healthcare setting"/>
        </authorList>
    </citation>
    <scope>NUCLEOTIDE SEQUENCE</scope>
    <source>
        <strain evidence="1">2023BB-00086</strain>
    </source>
</reference>
<sequence>MPSIECSNEECGIEFDVVLAQLDKESNGTSGNHTTSYTYTGEVKCPECECSQDVEYITDELDDTGEILTIERV</sequence>
<organism evidence="1">
    <name type="scientific">Klebsiella oxytoca</name>
    <dbReference type="NCBI Taxonomy" id="571"/>
    <lineage>
        <taxon>Bacteria</taxon>
        <taxon>Pseudomonadati</taxon>
        <taxon>Pseudomonadota</taxon>
        <taxon>Gammaproteobacteria</taxon>
        <taxon>Enterobacterales</taxon>
        <taxon>Enterobacteriaceae</taxon>
        <taxon>Klebsiella/Raoultella group</taxon>
        <taxon>Klebsiella</taxon>
    </lineage>
</organism>
<dbReference type="AlphaFoldDB" id="A0AAI9E310"/>
<comment type="caution">
    <text evidence="1">The sequence shown here is derived from an EMBL/GenBank/DDBJ whole genome shotgun (WGS) entry which is preliminary data.</text>
</comment>
<evidence type="ECO:0000313" key="1">
    <source>
        <dbReference type="EMBL" id="EML7084999.1"/>
    </source>
</evidence>